<keyword evidence="8" id="KW-1185">Reference proteome</keyword>
<evidence type="ECO:0000313" key="7">
    <source>
        <dbReference type="EMBL" id="KAK0420594.1"/>
    </source>
</evidence>
<protein>
    <recommendedName>
        <fullName evidence="6">G-protein coupled receptors family 1 profile domain-containing protein</fullName>
    </recommendedName>
</protein>
<dbReference type="PROSITE" id="PS50262">
    <property type="entry name" value="G_PROTEIN_RECEP_F1_2"/>
    <property type="match status" value="1"/>
</dbReference>
<dbReference type="SUPFAM" id="SSF81321">
    <property type="entry name" value="Family A G protein-coupled receptor-like"/>
    <property type="match status" value="1"/>
</dbReference>
<dbReference type="GO" id="GO:0016020">
    <property type="term" value="C:membrane"/>
    <property type="evidence" value="ECO:0007669"/>
    <property type="project" value="UniProtKB-SubCell"/>
</dbReference>
<evidence type="ECO:0000256" key="4">
    <source>
        <dbReference type="ARBA" id="ARBA00023136"/>
    </source>
</evidence>
<evidence type="ECO:0000256" key="1">
    <source>
        <dbReference type="ARBA" id="ARBA00004370"/>
    </source>
</evidence>
<organism evidence="7 8">
    <name type="scientific">Steinernema hermaphroditum</name>
    <dbReference type="NCBI Taxonomy" id="289476"/>
    <lineage>
        <taxon>Eukaryota</taxon>
        <taxon>Metazoa</taxon>
        <taxon>Ecdysozoa</taxon>
        <taxon>Nematoda</taxon>
        <taxon>Chromadorea</taxon>
        <taxon>Rhabditida</taxon>
        <taxon>Tylenchina</taxon>
        <taxon>Panagrolaimomorpha</taxon>
        <taxon>Strongyloidoidea</taxon>
        <taxon>Steinernematidae</taxon>
        <taxon>Steinernema</taxon>
    </lineage>
</organism>
<keyword evidence="2 5" id="KW-0812">Transmembrane</keyword>
<dbReference type="InterPro" id="IPR047130">
    <property type="entry name" value="7TM_GPCR_Srsx_nematod"/>
</dbReference>
<sequence length="172" mass="19200">MSLVDLRITEDELLVFARHISPVYMAFLPFCVILNIIIIAATIKSSRLRSNCNILIALQAVSDIFVFSSSIYPAYNAFLGRFVSVSDCFFHQMIPFAGGCFSYLLVLLIGFDRYLCVAYPILVNLSQAVEFASGPFAAVNVTIPCIIYYKLSSVYRDEIRSLFGVKPQVVPT</sequence>
<dbReference type="PROSITE" id="PS00237">
    <property type="entry name" value="G_PROTEIN_RECEP_F1_1"/>
    <property type="match status" value="1"/>
</dbReference>
<dbReference type="InterPro" id="IPR000276">
    <property type="entry name" value="GPCR_Rhodpsn"/>
</dbReference>
<dbReference type="SMART" id="SM01381">
    <property type="entry name" value="7TM_GPCR_Srsx"/>
    <property type="match status" value="1"/>
</dbReference>
<evidence type="ECO:0000256" key="2">
    <source>
        <dbReference type="ARBA" id="ARBA00022692"/>
    </source>
</evidence>
<dbReference type="Pfam" id="PF10320">
    <property type="entry name" value="7TM_GPCR_Srsx"/>
    <property type="match status" value="1"/>
</dbReference>
<dbReference type="InterPro" id="IPR017452">
    <property type="entry name" value="GPCR_Rhodpsn_7TM"/>
</dbReference>
<accession>A0AA39ICQ4</accession>
<feature type="transmembrane region" description="Helical" evidence="5">
    <location>
        <begin position="20"/>
        <end position="42"/>
    </location>
</feature>
<dbReference type="EMBL" id="JAUCMV010000002">
    <property type="protein sequence ID" value="KAK0420594.1"/>
    <property type="molecule type" value="Genomic_DNA"/>
</dbReference>
<dbReference type="PANTHER" id="PTHR23360">
    <property type="entry name" value="G-PROTEIN COUPLED RECEPTORS FAMILY 1 PROFILE DOMAIN-CONTAINING PROTEIN-RELATED"/>
    <property type="match status" value="1"/>
</dbReference>
<dbReference type="Gene3D" id="1.20.1070.10">
    <property type="entry name" value="Rhodopsin 7-helix transmembrane proteins"/>
    <property type="match status" value="1"/>
</dbReference>
<evidence type="ECO:0000256" key="3">
    <source>
        <dbReference type="ARBA" id="ARBA00022989"/>
    </source>
</evidence>
<evidence type="ECO:0000313" key="8">
    <source>
        <dbReference type="Proteomes" id="UP001175271"/>
    </source>
</evidence>
<dbReference type="AlphaFoldDB" id="A0AA39ICQ4"/>
<dbReference type="GO" id="GO:0004930">
    <property type="term" value="F:G protein-coupled receptor activity"/>
    <property type="evidence" value="ECO:0007669"/>
    <property type="project" value="InterPro"/>
</dbReference>
<reference evidence="7" key="1">
    <citation type="submission" date="2023-06" db="EMBL/GenBank/DDBJ databases">
        <title>Genomic analysis of the entomopathogenic nematode Steinernema hermaphroditum.</title>
        <authorList>
            <person name="Schwarz E.M."/>
            <person name="Heppert J.K."/>
            <person name="Baniya A."/>
            <person name="Schwartz H.T."/>
            <person name="Tan C.-H."/>
            <person name="Antoshechkin I."/>
            <person name="Sternberg P.W."/>
            <person name="Goodrich-Blair H."/>
            <person name="Dillman A.R."/>
        </authorList>
    </citation>
    <scope>NUCLEOTIDE SEQUENCE</scope>
    <source>
        <strain evidence="7">PS9179</strain>
        <tissue evidence="7">Whole animal</tissue>
    </source>
</reference>
<comment type="caution">
    <text evidence="7">The sequence shown here is derived from an EMBL/GenBank/DDBJ whole genome shotgun (WGS) entry which is preliminary data.</text>
</comment>
<feature type="transmembrane region" description="Helical" evidence="5">
    <location>
        <begin position="93"/>
        <end position="111"/>
    </location>
</feature>
<feature type="domain" description="G-protein coupled receptors family 1 profile" evidence="6">
    <location>
        <begin position="34"/>
        <end position="121"/>
    </location>
</feature>
<evidence type="ECO:0000256" key="5">
    <source>
        <dbReference type="SAM" id="Phobius"/>
    </source>
</evidence>
<feature type="transmembrane region" description="Helical" evidence="5">
    <location>
        <begin position="54"/>
        <end position="73"/>
    </location>
</feature>
<evidence type="ECO:0000259" key="6">
    <source>
        <dbReference type="PROSITE" id="PS50262"/>
    </source>
</evidence>
<gene>
    <name evidence="7" type="ORF">QR680_014779</name>
</gene>
<dbReference type="InterPro" id="IPR019424">
    <property type="entry name" value="7TM_GPCR_Srsx"/>
</dbReference>
<dbReference type="PANTHER" id="PTHR23360:SF5">
    <property type="entry name" value="G-PROTEIN COUPLED RECEPTORS FAMILY 1 PROFILE DOMAIN-CONTAINING PROTEIN"/>
    <property type="match status" value="1"/>
</dbReference>
<dbReference type="Proteomes" id="UP001175271">
    <property type="component" value="Unassembled WGS sequence"/>
</dbReference>
<comment type="subcellular location">
    <subcellularLocation>
        <location evidence="1">Membrane</location>
    </subcellularLocation>
</comment>
<name>A0AA39ICQ4_9BILA</name>
<keyword evidence="4 5" id="KW-0472">Membrane</keyword>
<keyword evidence="3 5" id="KW-1133">Transmembrane helix</keyword>
<dbReference type="CDD" id="cd00637">
    <property type="entry name" value="7tm_classA_rhodopsin-like"/>
    <property type="match status" value="1"/>
</dbReference>
<proteinExistence type="predicted"/>